<dbReference type="Proteomes" id="UP001374803">
    <property type="component" value="Chromosome"/>
</dbReference>
<dbReference type="CDD" id="cd04496">
    <property type="entry name" value="SSB_OBF"/>
    <property type="match status" value="1"/>
</dbReference>
<dbReference type="Gene3D" id="2.40.50.140">
    <property type="entry name" value="Nucleic acid-binding proteins"/>
    <property type="match status" value="1"/>
</dbReference>
<evidence type="ECO:0000256" key="3">
    <source>
        <dbReference type="SAM" id="MobiDB-lite"/>
    </source>
</evidence>
<evidence type="ECO:0000313" key="5">
    <source>
        <dbReference type="Proteomes" id="UP001374803"/>
    </source>
</evidence>
<evidence type="ECO:0000313" key="4">
    <source>
        <dbReference type="EMBL" id="WXB08953.1"/>
    </source>
</evidence>
<protein>
    <submittedName>
        <fullName evidence="4">Single-stranded DNA-binding protein</fullName>
    </submittedName>
</protein>
<dbReference type="Pfam" id="PF00436">
    <property type="entry name" value="SSB"/>
    <property type="match status" value="1"/>
</dbReference>
<dbReference type="InterPro" id="IPR012340">
    <property type="entry name" value="NA-bd_OB-fold"/>
</dbReference>
<reference evidence="4" key="1">
    <citation type="submission" date="2021-12" db="EMBL/GenBank/DDBJ databases">
        <title>Discovery of the Pendulisporaceae a myxobacterial family with distinct sporulation behavior and unique specialized metabolism.</title>
        <authorList>
            <person name="Garcia R."/>
            <person name="Popoff A."/>
            <person name="Bader C.D."/>
            <person name="Loehr J."/>
            <person name="Walesch S."/>
            <person name="Walt C."/>
            <person name="Boldt J."/>
            <person name="Bunk B."/>
            <person name="Haeckl F.J.F.P.J."/>
            <person name="Gunesch A.P."/>
            <person name="Birkelbach J."/>
            <person name="Nuebel U."/>
            <person name="Pietschmann T."/>
            <person name="Bach T."/>
            <person name="Mueller R."/>
        </authorList>
    </citation>
    <scope>NUCLEOTIDE SEQUENCE</scope>
    <source>
        <strain evidence="4">MSr11367</strain>
    </source>
</reference>
<keyword evidence="1 2" id="KW-0238">DNA-binding</keyword>
<dbReference type="RefSeq" id="WP_394838628.1">
    <property type="nucleotide sequence ID" value="NZ_CP089929.1"/>
</dbReference>
<sequence>MSAIKCIFTGKLGRDAEIRTLPRGSTALSFPVATTKRWITAEGVRRTKTIWVRCSMFGHRVGALAEHLTRGTTVFVLDGELTLDRKDSDAGVKEYWGVVVRELSLGRRGAPRSSRPSADDQVEQIVEDTVAP</sequence>
<name>A0ABZ2LGD3_9BACT</name>
<feature type="region of interest" description="Disordered" evidence="3">
    <location>
        <begin position="107"/>
        <end position="132"/>
    </location>
</feature>
<dbReference type="SUPFAM" id="SSF50249">
    <property type="entry name" value="Nucleic acid-binding proteins"/>
    <property type="match status" value="1"/>
</dbReference>
<feature type="compositionally biased region" description="Low complexity" evidence="3">
    <location>
        <begin position="107"/>
        <end position="116"/>
    </location>
</feature>
<dbReference type="PROSITE" id="PS50935">
    <property type="entry name" value="SSB"/>
    <property type="match status" value="1"/>
</dbReference>
<organism evidence="4 5">
    <name type="scientific">Pendulispora rubella</name>
    <dbReference type="NCBI Taxonomy" id="2741070"/>
    <lineage>
        <taxon>Bacteria</taxon>
        <taxon>Pseudomonadati</taxon>
        <taxon>Myxococcota</taxon>
        <taxon>Myxococcia</taxon>
        <taxon>Myxococcales</taxon>
        <taxon>Sorangiineae</taxon>
        <taxon>Pendulisporaceae</taxon>
        <taxon>Pendulispora</taxon>
    </lineage>
</organism>
<dbReference type="GO" id="GO:0003677">
    <property type="term" value="F:DNA binding"/>
    <property type="evidence" value="ECO:0007669"/>
    <property type="project" value="UniProtKB-KW"/>
</dbReference>
<accession>A0ABZ2LGD3</accession>
<dbReference type="InterPro" id="IPR000424">
    <property type="entry name" value="Primosome_PriB/ssb"/>
</dbReference>
<keyword evidence="5" id="KW-1185">Reference proteome</keyword>
<dbReference type="EMBL" id="CP089983">
    <property type="protein sequence ID" value="WXB08953.1"/>
    <property type="molecule type" value="Genomic_DNA"/>
</dbReference>
<evidence type="ECO:0000256" key="2">
    <source>
        <dbReference type="PROSITE-ProRule" id="PRU00252"/>
    </source>
</evidence>
<proteinExistence type="predicted"/>
<evidence type="ECO:0000256" key="1">
    <source>
        <dbReference type="ARBA" id="ARBA00023125"/>
    </source>
</evidence>
<gene>
    <name evidence="4" type="ORF">LVJ94_17170</name>
</gene>